<feature type="coiled-coil region" evidence="1">
    <location>
        <begin position="319"/>
        <end position="347"/>
    </location>
</feature>
<organism evidence="3">
    <name type="scientific">candidate division CPR3 bacterium</name>
    <dbReference type="NCBI Taxonomy" id="2268181"/>
    <lineage>
        <taxon>Bacteria</taxon>
        <taxon>Bacteria division CPR3</taxon>
    </lineage>
</organism>
<gene>
    <name evidence="3" type="ORF">ENV41_01180</name>
</gene>
<feature type="coiled-coil region" evidence="1">
    <location>
        <begin position="108"/>
        <end position="180"/>
    </location>
</feature>
<evidence type="ECO:0000256" key="1">
    <source>
        <dbReference type="SAM" id="Coils"/>
    </source>
</evidence>
<name>A0A7V3J9B5_UNCC3</name>
<evidence type="ECO:0000256" key="2">
    <source>
        <dbReference type="SAM" id="MobiDB-lite"/>
    </source>
</evidence>
<reference evidence="3" key="1">
    <citation type="journal article" date="2020" name="mSystems">
        <title>Genome- and Community-Level Interaction Insights into Carbon Utilization and Element Cycling Functions of Hydrothermarchaeota in Hydrothermal Sediment.</title>
        <authorList>
            <person name="Zhou Z."/>
            <person name="Liu Y."/>
            <person name="Xu W."/>
            <person name="Pan J."/>
            <person name="Luo Z.H."/>
            <person name="Li M."/>
        </authorList>
    </citation>
    <scope>NUCLEOTIDE SEQUENCE [LARGE SCALE GENOMIC DNA]</scope>
    <source>
        <strain evidence="3">SpSt-757</strain>
    </source>
</reference>
<protein>
    <submittedName>
        <fullName evidence="3">Uncharacterized protein</fullName>
    </submittedName>
</protein>
<evidence type="ECO:0000313" key="3">
    <source>
        <dbReference type="EMBL" id="HFZ08732.1"/>
    </source>
</evidence>
<dbReference type="AlphaFoldDB" id="A0A7V3J9B5"/>
<sequence>MTKEEKLRKLAEMLRGNSAEKRKEREKMEKKESRVERGRRSEGILGLKERIARLKKKLAMIELFGDRETNRGDRETNKRGRLARLEGKKFVEVNERDRAARLEGKRQGNDKNDRLAKIREKLEEIEEKRAARLEGKRQGNDKNDRLAKIREKIKARRLRLARMKRRSEEVDSVLENADNDMREETMDSNFALPNPPVPFGDKKDLDRAREDAIDQLPPTFRAEDVREAYKKALSLVWRRKAKNLEQNELKASLYDLLVGYGIKHKAAIGIIETAFQEAGDRFLAGVMKRAEEVMEYGPETVAELGKEVEVVCYLPEDVVKSLSEDEEEEEEEEKEEAKEMKEKIVEGSFRIPKVSSSAHDSLLSKAVPSYIDIKEV</sequence>
<feature type="region of interest" description="Disordered" evidence="2">
    <location>
        <begin position="1"/>
        <end position="40"/>
    </location>
</feature>
<dbReference type="EMBL" id="DTGG01000038">
    <property type="protein sequence ID" value="HFZ08732.1"/>
    <property type="molecule type" value="Genomic_DNA"/>
</dbReference>
<comment type="caution">
    <text evidence="3">The sequence shown here is derived from an EMBL/GenBank/DDBJ whole genome shotgun (WGS) entry which is preliminary data.</text>
</comment>
<accession>A0A7V3J9B5</accession>
<keyword evidence="1" id="KW-0175">Coiled coil</keyword>
<proteinExistence type="predicted"/>